<keyword evidence="2" id="KW-1185">Reference proteome</keyword>
<dbReference type="EMBL" id="CP022203">
    <property type="protein sequence ID" value="ATB48173.1"/>
    <property type="molecule type" value="Genomic_DNA"/>
</dbReference>
<organism evidence="1 2">
    <name type="scientific">Corallococcus macrosporus DSM 14697</name>
    <dbReference type="NCBI Taxonomy" id="1189310"/>
    <lineage>
        <taxon>Bacteria</taxon>
        <taxon>Pseudomonadati</taxon>
        <taxon>Myxococcota</taxon>
        <taxon>Myxococcia</taxon>
        <taxon>Myxococcales</taxon>
        <taxon>Cystobacterineae</taxon>
        <taxon>Myxococcaceae</taxon>
        <taxon>Corallococcus</taxon>
    </lineage>
</organism>
<reference evidence="1 2" key="1">
    <citation type="submission" date="2017-06" db="EMBL/GenBank/DDBJ databases">
        <title>Sequencing and comparative analysis of myxobacterial genomes.</title>
        <authorList>
            <person name="Rupp O."/>
            <person name="Goesmann A."/>
            <person name="Sogaard-Andersen L."/>
        </authorList>
    </citation>
    <scope>NUCLEOTIDE SEQUENCE [LARGE SCALE GENOMIC DNA]</scope>
    <source>
        <strain evidence="1 2">DSM 14697</strain>
    </source>
</reference>
<dbReference type="InterPro" id="IPR024508">
    <property type="entry name" value="DUF3226"/>
</dbReference>
<dbReference type="KEGG" id="mmas:MYMAC_003799"/>
<accession>A0A250JWS6</accession>
<evidence type="ECO:0000313" key="2">
    <source>
        <dbReference type="Proteomes" id="UP000217343"/>
    </source>
</evidence>
<dbReference type="Pfam" id="PF11536">
    <property type="entry name" value="DUF3226"/>
    <property type="match status" value="1"/>
</dbReference>
<gene>
    <name evidence="1" type="ORF">MYMAC_003799</name>
</gene>
<dbReference type="AlphaFoldDB" id="A0A250JWS6"/>
<dbReference type="OrthoDB" id="5517842at2"/>
<dbReference type="SUPFAM" id="SSF160945">
    <property type="entry name" value="PH0156-like"/>
    <property type="match status" value="1"/>
</dbReference>
<name>A0A250JWS6_9BACT</name>
<sequence>MSNRIYLLTEGVHDVAFLARLLKLSLGLEHVSREAGLDPVWKRILPTKWPHDGSLRPAVPAPIFYRAPSSGTTVAVVNSQGISELARKLETHRKALALDGVNLDAVGVVLDADSQETPQQRFTRMADSIAANGYPRPAVMGGVAGQPRTGVFVLPGGGLPGTLEDLLLECAAVAYPKLRTHSEQFVDGLDRAAPEFMSGELKDLSAPAGRHKAVVAAMSAILKPGRPVQATIEDNRWIASSTVVLPRIAALVEFLSALTTAPHATTTPLPPIDLTGP</sequence>
<dbReference type="RefSeq" id="WP_157757515.1">
    <property type="nucleotide sequence ID" value="NZ_CP022203.1"/>
</dbReference>
<protein>
    <submittedName>
        <fullName evidence="1">Uncharacterized protein</fullName>
    </submittedName>
</protein>
<dbReference type="Proteomes" id="UP000217343">
    <property type="component" value="Chromosome"/>
</dbReference>
<proteinExistence type="predicted"/>
<evidence type="ECO:0000313" key="1">
    <source>
        <dbReference type="EMBL" id="ATB48173.1"/>
    </source>
</evidence>